<comment type="catalytic activity">
    <reaction evidence="4">
        <text>3',5'-cyclic UMP + H2O = UMP + H(+)</text>
        <dbReference type="Rhea" id="RHEA:70575"/>
        <dbReference type="ChEBI" id="CHEBI:15377"/>
        <dbReference type="ChEBI" id="CHEBI:15378"/>
        <dbReference type="ChEBI" id="CHEBI:57865"/>
        <dbReference type="ChEBI" id="CHEBI:184387"/>
    </reaction>
    <physiologicalReaction direction="left-to-right" evidence="4">
        <dbReference type="Rhea" id="RHEA:70576"/>
    </physiologicalReaction>
</comment>
<name>A0ABQ2L459_9BACL</name>
<accession>A0ABQ2L459</accession>
<organism evidence="7 8">
    <name type="scientific">Saccharibacillus kuerlensis</name>
    <dbReference type="NCBI Taxonomy" id="459527"/>
    <lineage>
        <taxon>Bacteria</taxon>
        <taxon>Bacillati</taxon>
        <taxon>Bacillota</taxon>
        <taxon>Bacilli</taxon>
        <taxon>Bacillales</taxon>
        <taxon>Paenibacillaceae</taxon>
        <taxon>Saccharibacillus</taxon>
    </lineage>
</organism>
<comment type="catalytic activity">
    <reaction evidence="2">
        <text>3',5'-cyclic CMP + H2O = CMP + H(+)</text>
        <dbReference type="Rhea" id="RHEA:72675"/>
        <dbReference type="ChEBI" id="CHEBI:15377"/>
        <dbReference type="ChEBI" id="CHEBI:15378"/>
        <dbReference type="ChEBI" id="CHEBI:58003"/>
        <dbReference type="ChEBI" id="CHEBI:60377"/>
    </reaction>
    <physiologicalReaction direction="left-to-right" evidence="2">
        <dbReference type="Rhea" id="RHEA:72676"/>
    </physiologicalReaction>
</comment>
<evidence type="ECO:0000259" key="6">
    <source>
        <dbReference type="SMART" id="SM01027"/>
    </source>
</evidence>
<evidence type="ECO:0000256" key="4">
    <source>
        <dbReference type="ARBA" id="ARBA00048505"/>
    </source>
</evidence>
<dbReference type="PANTHER" id="PTHR11203:SF37">
    <property type="entry name" value="INTEGRATOR COMPLEX SUBUNIT 11"/>
    <property type="match status" value="1"/>
</dbReference>
<keyword evidence="8" id="KW-1185">Reference proteome</keyword>
<dbReference type="InterPro" id="IPR001279">
    <property type="entry name" value="Metallo-B-lactamas"/>
</dbReference>
<dbReference type="Pfam" id="PF00753">
    <property type="entry name" value="Lactamase_B"/>
    <property type="match status" value="1"/>
</dbReference>
<dbReference type="GO" id="GO:0016787">
    <property type="term" value="F:hydrolase activity"/>
    <property type="evidence" value="ECO:0007669"/>
    <property type="project" value="UniProtKB-KW"/>
</dbReference>
<comment type="caution">
    <text evidence="7">The sequence shown here is derived from an EMBL/GenBank/DDBJ whole genome shotgun (WGS) entry which is preliminary data.</text>
</comment>
<comment type="function">
    <text evidence="3">Counteracts the endogenous Pycsar antiviral defense system. Phosphodiesterase that enables metal-dependent hydrolysis of host cyclic nucleotide Pycsar defense signals such as cCMP and cUMP.</text>
</comment>
<proteinExistence type="predicted"/>
<dbReference type="InterPro" id="IPR022712">
    <property type="entry name" value="Beta_Casp"/>
</dbReference>
<evidence type="ECO:0000313" key="7">
    <source>
        <dbReference type="EMBL" id="GGO02292.1"/>
    </source>
</evidence>
<evidence type="ECO:0000259" key="5">
    <source>
        <dbReference type="SMART" id="SM00849"/>
    </source>
</evidence>
<gene>
    <name evidence="7" type="ORF">GCM10010969_25480</name>
</gene>
<dbReference type="Proteomes" id="UP000606653">
    <property type="component" value="Unassembled WGS sequence"/>
</dbReference>
<dbReference type="SMART" id="SM01027">
    <property type="entry name" value="Beta-Casp"/>
    <property type="match status" value="1"/>
</dbReference>
<evidence type="ECO:0000256" key="3">
    <source>
        <dbReference type="ARBA" id="ARBA00034301"/>
    </source>
</evidence>
<dbReference type="Gene3D" id="3.40.50.10890">
    <property type="match status" value="1"/>
</dbReference>
<evidence type="ECO:0000313" key="8">
    <source>
        <dbReference type="Proteomes" id="UP000606653"/>
    </source>
</evidence>
<dbReference type="InterPro" id="IPR050698">
    <property type="entry name" value="MBL"/>
</dbReference>
<dbReference type="InterPro" id="IPR036866">
    <property type="entry name" value="RibonucZ/Hydroxyglut_hydro"/>
</dbReference>
<dbReference type="EMBL" id="BMLN01000006">
    <property type="protein sequence ID" value="GGO02292.1"/>
    <property type="molecule type" value="Genomic_DNA"/>
</dbReference>
<dbReference type="RefSeq" id="WP_018976357.1">
    <property type="nucleotide sequence ID" value="NZ_BMLN01000006.1"/>
</dbReference>
<dbReference type="Gene3D" id="3.60.15.10">
    <property type="entry name" value="Ribonuclease Z/Hydroxyacylglutathione hydrolase-like"/>
    <property type="match status" value="1"/>
</dbReference>
<sequence length="434" mass="48878">MMMNVQVWGGSGEHGRSCYRIAGATRRILLDCGIKKDENGQYPLLNMREIPKLTTVFLSHAHEDHAMALPLLYKHGYVGVIWTTRATAYQLEAGFRSWRKFVESRGGHLPYEEADIEKMTFRYLEDYAQPLEWFELPEDPIRVQWGRSGHLAGSVWLKVELEGKRIFFSGDYSRESELLAADLPGISGEMVRPDDLAILDNAYGPDTEPQSVKIESLYQAASASLDNGGRVLMPLPAFGRSQDLLVWVCERFPDYPVIVERSIWTGLENLLKDPTWLQPGAAERIARTLDLHSDRVLITETKEQRRQALDQTGPCLILSNDGMLESPASRWYLDQLAGEPDNLILLTGHVYKGTFAHRLVKDRQPNTRCRVLNLCYKVHQGADDVRLMLRESPADKVMLVHAPEPSASAGLKAIENGACFSELFVLRPGMGLSI</sequence>
<protein>
    <submittedName>
        <fullName evidence="7">MBL fold hydrolase</fullName>
    </submittedName>
</protein>
<feature type="domain" description="Metallo-beta-lactamase" evidence="5">
    <location>
        <begin position="15"/>
        <end position="225"/>
    </location>
</feature>
<evidence type="ECO:0000256" key="2">
    <source>
        <dbReference type="ARBA" id="ARBA00034221"/>
    </source>
</evidence>
<evidence type="ECO:0000256" key="1">
    <source>
        <dbReference type="ARBA" id="ARBA00022801"/>
    </source>
</evidence>
<reference evidence="8" key="1">
    <citation type="journal article" date="2019" name="Int. J. Syst. Evol. Microbiol.">
        <title>The Global Catalogue of Microorganisms (GCM) 10K type strain sequencing project: providing services to taxonomists for standard genome sequencing and annotation.</title>
        <authorList>
            <consortium name="The Broad Institute Genomics Platform"/>
            <consortium name="The Broad Institute Genome Sequencing Center for Infectious Disease"/>
            <person name="Wu L."/>
            <person name="Ma J."/>
        </authorList>
    </citation>
    <scope>NUCLEOTIDE SEQUENCE [LARGE SCALE GENOMIC DNA]</scope>
    <source>
        <strain evidence="8">CGMCC 1.6964</strain>
    </source>
</reference>
<dbReference type="Pfam" id="PF10996">
    <property type="entry name" value="Beta-Casp"/>
    <property type="match status" value="1"/>
</dbReference>
<feature type="domain" description="Beta-Casp" evidence="6">
    <location>
        <begin position="241"/>
        <end position="359"/>
    </location>
</feature>
<dbReference type="PANTHER" id="PTHR11203">
    <property type="entry name" value="CLEAVAGE AND POLYADENYLATION SPECIFICITY FACTOR FAMILY MEMBER"/>
    <property type="match status" value="1"/>
</dbReference>
<dbReference type="SUPFAM" id="SSF56281">
    <property type="entry name" value="Metallo-hydrolase/oxidoreductase"/>
    <property type="match status" value="1"/>
</dbReference>
<keyword evidence="1 7" id="KW-0378">Hydrolase</keyword>
<dbReference type="SMART" id="SM00849">
    <property type="entry name" value="Lactamase_B"/>
    <property type="match status" value="1"/>
</dbReference>